<gene>
    <name evidence="6" type="ORF">A3G90_04655</name>
</gene>
<protein>
    <submittedName>
        <fullName evidence="6">Transketolase</fullName>
    </submittedName>
</protein>
<dbReference type="Proteomes" id="UP000177325">
    <property type="component" value="Unassembled WGS sequence"/>
</dbReference>
<dbReference type="STRING" id="1798525.A3G90_04655"/>
<evidence type="ECO:0000256" key="1">
    <source>
        <dbReference type="ARBA" id="ARBA00001964"/>
    </source>
</evidence>
<dbReference type="InterPro" id="IPR029061">
    <property type="entry name" value="THDP-binding"/>
</dbReference>
<comment type="similarity">
    <text evidence="2">Belongs to the transketolase family.</text>
</comment>
<dbReference type="InterPro" id="IPR005475">
    <property type="entry name" value="Transketolase-like_Pyr-bd"/>
</dbReference>
<dbReference type="SUPFAM" id="SSF52518">
    <property type="entry name" value="Thiamin diphosphate-binding fold (THDP-binding)"/>
    <property type="match status" value="1"/>
</dbReference>
<comment type="caution">
    <text evidence="6">The sequence shown here is derived from an EMBL/GenBank/DDBJ whole genome shotgun (WGS) entry which is preliminary data.</text>
</comment>
<evidence type="ECO:0000259" key="5">
    <source>
        <dbReference type="SMART" id="SM00861"/>
    </source>
</evidence>
<dbReference type="PROSITE" id="PS00802">
    <property type="entry name" value="TRANSKETOLASE_2"/>
    <property type="match status" value="1"/>
</dbReference>
<evidence type="ECO:0000256" key="4">
    <source>
        <dbReference type="ARBA" id="ARBA00023052"/>
    </source>
</evidence>
<evidence type="ECO:0000313" key="7">
    <source>
        <dbReference type="Proteomes" id="UP000177325"/>
    </source>
</evidence>
<dbReference type="Gene3D" id="3.40.50.920">
    <property type="match status" value="1"/>
</dbReference>
<dbReference type="InterPro" id="IPR009014">
    <property type="entry name" value="Transketo_C/PFOR_II"/>
</dbReference>
<dbReference type="InterPro" id="IPR051157">
    <property type="entry name" value="PDH/Transketolase"/>
</dbReference>
<keyword evidence="3" id="KW-0808">Transferase</keyword>
<dbReference type="Pfam" id="PF02779">
    <property type="entry name" value="Transket_pyr"/>
    <property type="match status" value="1"/>
</dbReference>
<comment type="cofactor">
    <cofactor evidence="1">
        <name>thiamine diphosphate</name>
        <dbReference type="ChEBI" id="CHEBI:58937"/>
    </cofactor>
</comment>
<dbReference type="EMBL" id="MFMM01000001">
    <property type="protein sequence ID" value="OGG85428.1"/>
    <property type="molecule type" value="Genomic_DNA"/>
</dbReference>
<proteinExistence type="inferred from homology"/>
<evidence type="ECO:0000256" key="2">
    <source>
        <dbReference type="ARBA" id="ARBA00007131"/>
    </source>
</evidence>
<dbReference type="Gene3D" id="3.40.50.970">
    <property type="match status" value="1"/>
</dbReference>
<dbReference type="SUPFAM" id="SSF52922">
    <property type="entry name" value="TK C-terminal domain-like"/>
    <property type="match status" value="1"/>
</dbReference>
<dbReference type="GO" id="GO:0016740">
    <property type="term" value="F:transferase activity"/>
    <property type="evidence" value="ECO:0007669"/>
    <property type="project" value="UniProtKB-KW"/>
</dbReference>
<keyword evidence="4" id="KW-0786">Thiamine pyrophosphate</keyword>
<name>A0A1F6FHT5_9BACT</name>
<reference evidence="6 7" key="1">
    <citation type="journal article" date="2016" name="Nat. Commun.">
        <title>Thousands of microbial genomes shed light on interconnected biogeochemical processes in an aquifer system.</title>
        <authorList>
            <person name="Anantharaman K."/>
            <person name="Brown C.T."/>
            <person name="Hug L.A."/>
            <person name="Sharon I."/>
            <person name="Castelle C.J."/>
            <person name="Probst A.J."/>
            <person name="Thomas B.C."/>
            <person name="Singh A."/>
            <person name="Wilkins M.J."/>
            <person name="Karaoz U."/>
            <person name="Brodie E.L."/>
            <person name="Williams K.H."/>
            <person name="Hubbard S.S."/>
            <person name="Banfield J.F."/>
        </authorList>
    </citation>
    <scope>NUCLEOTIDE SEQUENCE [LARGE SCALE GENOMIC DNA]</scope>
</reference>
<dbReference type="PANTHER" id="PTHR43825">
    <property type="entry name" value="PYRUVATE DEHYDROGENASE E1 COMPONENT"/>
    <property type="match status" value="1"/>
</dbReference>
<dbReference type="Pfam" id="PF02780">
    <property type="entry name" value="Transketolase_C"/>
    <property type="match status" value="1"/>
</dbReference>
<dbReference type="CDD" id="cd07033">
    <property type="entry name" value="TPP_PYR_DXS_TK_like"/>
    <property type="match status" value="1"/>
</dbReference>
<evidence type="ECO:0000256" key="3">
    <source>
        <dbReference type="ARBA" id="ARBA00022679"/>
    </source>
</evidence>
<dbReference type="InterPro" id="IPR020826">
    <property type="entry name" value="Transketolase_BS"/>
</dbReference>
<dbReference type="SMART" id="SM00861">
    <property type="entry name" value="Transket_pyr"/>
    <property type="match status" value="1"/>
</dbReference>
<feature type="domain" description="Transketolase-like pyrimidine-binding" evidence="5">
    <location>
        <begin position="4"/>
        <end position="169"/>
    </location>
</feature>
<dbReference type="InterPro" id="IPR033248">
    <property type="entry name" value="Transketolase_C"/>
</dbReference>
<dbReference type="PANTHER" id="PTHR43825:SF1">
    <property type="entry name" value="TRANSKETOLASE-LIKE PYRIMIDINE-BINDING DOMAIN-CONTAINING PROTEIN"/>
    <property type="match status" value="1"/>
</dbReference>
<accession>A0A1F6FHT5</accession>
<dbReference type="AlphaFoldDB" id="A0A1F6FHT5"/>
<evidence type="ECO:0000313" key="6">
    <source>
        <dbReference type="EMBL" id="OGG85428.1"/>
    </source>
</evidence>
<dbReference type="FunFam" id="3.40.50.970:FF:000129">
    <property type="entry name" value="Transketolase"/>
    <property type="match status" value="1"/>
</dbReference>
<sequence length="313" mass="32939">MQKVPSRNGYGEGLVEAGKRDKNIVALAADLTESTRTLPFAEAFPDRFIQVGITEQNMASVASGMAAMGKVPFIASYAMFSPGRNWEQIRTTIAYNESNVKIIGAHAGVSVGPDGATHQAIEDIALLRVVPNMVVIAPADVHEARKATLAAAKYEGPVYIRVGRSNTPVVTTAESPFEIGKAEVMYTRDESLPTPVGIVVTGTLLYNALKAAQALEAAGIGATVLHMPTIKPLDEKALLALAEGHVGIVTVEEHQRAGGLGGAVSEYLSEVAPIKIVRVGVDDQFGQSGEPDELVEHYGMGVEAIVAAAKKAV</sequence>
<organism evidence="6 7">
    <name type="scientific">Candidatus Kaiserbacteria bacterium RIFCSPLOWO2_12_FULL_45_26</name>
    <dbReference type="NCBI Taxonomy" id="1798525"/>
    <lineage>
        <taxon>Bacteria</taxon>
        <taxon>Candidatus Kaiseribacteriota</taxon>
    </lineage>
</organism>